<evidence type="ECO:0000256" key="2">
    <source>
        <dbReference type="SAM" id="Phobius"/>
    </source>
</evidence>
<feature type="transmembrane region" description="Helical" evidence="2">
    <location>
        <begin position="24"/>
        <end position="43"/>
    </location>
</feature>
<sequence length="452" mass="48610">MSGIAASPLRYPDSRSARVMTHRAWWLVLMNFLIPGSAQVLAGNRRLGRLGLGATLSLWALLVVGLALFVFLRSAFITIVTFDIVLWVVQGLMVAYAVLWLVLTLDTFRLLRIVKAAPGARFLIAAATVVLLAISAGGASVGAYYAGVTRGTLSSIFGGGAIEPPVDGRYNILLLGGDAGPDRDGLRPDTIRVMSIDAETGAATTIGLPRDMRYTPFSDDSPLAALYPDGFQHCDVSACKLNSIYTEAELRHQDLYPNAAAEGSSAGIEAMKEAAEGVTGLTIQYYVLIDMEGFANLIDALGGVEVTVTERLPIGGDEQLNGVVEWIEPGKQVLDGYHAQWYARSRHSTSDWDRMQRQNTLIEAILTQFTPGNVLTKFESIANAGTKIVKTDIPQGMLSYYVDLASKTREQPIESIELTPPTVDPDDPDFAAIRDLIAEKLAPTTDTSSGGG</sequence>
<evidence type="ECO:0000256" key="1">
    <source>
        <dbReference type="ARBA" id="ARBA00006068"/>
    </source>
</evidence>
<accession>A0A2P8GXS4</accession>
<evidence type="ECO:0000313" key="5">
    <source>
        <dbReference type="Proteomes" id="UP000241203"/>
    </source>
</evidence>
<dbReference type="InterPro" id="IPR004474">
    <property type="entry name" value="LytR_CpsA_psr"/>
</dbReference>
<feature type="transmembrane region" description="Helical" evidence="2">
    <location>
        <begin position="123"/>
        <end position="146"/>
    </location>
</feature>
<dbReference type="Pfam" id="PF03816">
    <property type="entry name" value="LytR_cpsA_psr"/>
    <property type="match status" value="1"/>
</dbReference>
<proteinExistence type="inferred from homology"/>
<feature type="transmembrane region" description="Helical" evidence="2">
    <location>
        <begin position="84"/>
        <end position="103"/>
    </location>
</feature>
<dbReference type="AlphaFoldDB" id="A0A2P8GXS4"/>
<dbReference type="EMBL" id="PYAU01000001">
    <property type="protein sequence ID" value="PSL38770.1"/>
    <property type="molecule type" value="Genomic_DNA"/>
</dbReference>
<keyword evidence="2" id="KW-0472">Membrane</keyword>
<evidence type="ECO:0000259" key="3">
    <source>
        <dbReference type="Pfam" id="PF03816"/>
    </source>
</evidence>
<organism evidence="4 5">
    <name type="scientific">Labedella gwakjiensis</name>
    <dbReference type="NCBI Taxonomy" id="390269"/>
    <lineage>
        <taxon>Bacteria</taxon>
        <taxon>Bacillati</taxon>
        <taxon>Actinomycetota</taxon>
        <taxon>Actinomycetes</taxon>
        <taxon>Micrococcales</taxon>
        <taxon>Microbacteriaceae</taxon>
        <taxon>Labedella</taxon>
    </lineage>
</organism>
<comment type="caution">
    <text evidence="4">The sequence shown here is derived from an EMBL/GenBank/DDBJ whole genome shotgun (WGS) entry which is preliminary data.</text>
</comment>
<keyword evidence="2" id="KW-1133">Transmembrane helix</keyword>
<evidence type="ECO:0000313" key="4">
    <source>
        <dbReference type="EMBL" id="PSL38770.1"/>
    </source>
</evidence>
<dbReference type="PANTHER" id="PTHR33392">
    <property type="entry name" value="POLYISOPRENYL-TEICHOIC ACID--PEPTIDOGLYCAN TEICHOIC ACID TRANSFERASE TAGU"/>
    <property type="match status" value="1"/>
</dbReference>
<feature type="transmembrane region" description="Helical" evidence="2">
    <location>
        <begin position="50"/>
        <end position="72"/>
    </location>
</feature>
<name>A0A2P8GXS4_9MICO</name>
<comment type="similarity">
    <text evidence="1">Belongs to the LytR/CpsA/Psr (LCP) family.</text>
</comment>
<protein>
    <submittedName>
        <fullName evidence="4">LytR family transcriptional attenuator</fullName>
    </submittedName>
</protein>
<dbReference type="RefSeq" id="WP_341810517.1">
    <property type="nucleotide sequence ID" value="NZ_PYAU01000001.1"/>
</dbReference>
<dbReference type="Gene3D" id="3.40.630.190">
    <property type="entry name" value="LCP protein"/>
    <property type="match status" value="1"/>
</dbReference>
<gene>
    <name evidence="4" type="ORF">CLV49_2399</name>
</gene>
<reference evidence="4 5" key="1">
    <citation type="submission" date="2018-03" db="EMBL/GenBank/DDBJ databases">
        <title>Genomic Encyclopedia of Archaeal and Bacterial Type Strains, Phase II (KMG-II): from individual species to whole genera.</title>
        <authorList>
            <person name="Goeker M."/>
        </authorList>
    </citation>
    <scope>NUCLEOTIDE SEQUENCE [LARGE SCALE GENOMIC DNA]</scope>
    <source>
        <strain evidence="4 5">DSM 21548</strain>
    </source>
</reference>
<feature type="domain" description="Cell envelope-related transcriptional attenuator" evidence="3">
    <location>
        <begin position="187"/>
        <end position="368"/>
    </location>
</feature>
<dbReference type="NCBIfam" id="TIGR00350">
    <property type="entry name" value="lytR_cpsA_psr"/>
    <property type="match status" value="1"/>
</dbReference>
<dbReference type="Proteomes" id="UP000241203">
    <property type="component" value="Unassembled WGS sequence"/>
</dbReference>
<keyword evidence="2" id="KW-0812">Transmembrane</keyword>
<dbReference type="PANTHER" id="PTHR33392:SF6">
    <property type="entry name" value="POLYISOPRENYL-TEICHOIC ACID--PEPTIDOGLYCAN TEICHOIC ACID TRANSFERASE TAGU"/>
    <property type="match status" value="1"/>
</dbReference>
<dbReference type="InterPro" id="IPR050922">
    <property type="entry name" value="LytR/CpsA/Psr_CW_biosynth"/>
</dbReference>